<accession>A0A2N3PKN8</accession>
<dbReference type="AlphaFoldDB" id="A0A2N3PKN8"/>
<feature type="site" description="Transition state stabilizer" evidence="5">
    <location>
        <position position="246"/>
    </location>
</feature>
<protein>
    <recommendedName>
        <fullName evidence="5 6">2-C-methyl-D-erythritol 2,4-cyclodiphosphate synthase</fullName>
        <shortName evidence="5">MECDP-synthase</shortName>
        <shortName evidence="5">MECPP-synthase</shortName>
        <shortName evidence="5">MECPS</shortName>
        <ecNumber evidence="5 6">4.6.1.12</ecNumber>
    </recommendedName>
</protein>
<dbReference type="GO" id="GO:0016114">
    <property type="term" value="P:terpenoid biosynthetic process"/>
    <property type="evidence" value="ECO:0007669"/>
    <property type="project" value="InterPro"/>
</dbReference>
<feature type="site" description="Transition state stabilizer" evidence="5">
    <location>
        <position position="345"/>
    </location>
</feature>
<feature type="binding site" evidence="5">
    <location>
        <begin position="273"/>
        <end position="277"/>
    </location>
    <ligand>
        <name>4-CDP-2-C-methyl-D-erythritol 2-phosphate</name>
        <dbReference type="ChEBI" id="CHEBI:57919"/>
    </ligand>
</feature>
<feature type="binding site" evidence="5">
    <location>
        <position position="222"/>
    </location>
    <ligand>
        <name>a divalent metal cation</name>
        <dbReference type="ChEBI" id="CHEBI:60240"/>
    </ligand>
</feature>
<feature type="binding site" evidence="5">
    <location>
        <position position="351"/>
    </location>
    <ligand>
        <name>4-CDP-2-C-methyl-D-erythritol 2-phosphate</name>
        <dbReference type="ChEBI" id="CHEBI:57919"/>
    </ligand>
</feature>
<dbReference type="EMBL" id="MBPK01000011">
    <property type="protein sequence ID" value="PKT81966.1"/>
    <property type="molecule type" value="Genomic_DNA"/>
</dbReference>
<dbReference type="Pfam" id="PF01128">
    <property type="entry name" value="IspD"/>
    <property type="match status" value="1"/>
</dbReference>
<gene>
    <name evidence="5" type="primary">ispF</name>
    <name evidence="8" type="ORF">BCM31_01485</name>
</gene>
<dbReference type="SUPFAM" id="SSF69765">
    <property type="entry name" value="IpsF-like"/>
    <property type="match status" value="1"/>
</dbReference>
<comment type="caution">
    <text evidence="8">The sequence shown here is derived from an EMBL/GenBank/DDBJ whole genome shotgun (WGS) entry which is preliminary data.</text>
</comment>
<comment type="catalytic activity">
    <reaction evidence="5 6">
        <text>4-CDP-2-C-methyl-D-erythritol 2-phosphate = 2-C-methyl-D-erythritol 2,4-cyclic diphosphate + CMP</text>
        <dbReference type="Rhea" id="RHEA:23864"/>
        <dbReference type="ChEBI" id="CHEBI:57919"/>
        <dbReference type="ChEBI" id="CHEBI:58483"/>
        <dbReference type="ChEBI" id="CHEBI:60377"/>
        <dbReference type="EC" id="4.6.1.12"/>
    </reaction>
</comment>
<dbReference type="Gene3D" id="3.90.550.10">
    <property type="entry name" value="Spore Coat Polysaccharide Biosynthesis Protein SpsA, Chain A"/>
    <property type="match status" value="1"/>
</dbReference>
<feature type="binding site" evidence="5">
    <location>
        <begin position="246"/>
        <end position="247"/>
    </location>
    <ligand>
        <name>4-CDP-2-C-methyl-D-erythritol 2-phosphate</name>
        <dbReference type="ChEBI" id="CHEBI:57919"/>
    </ligand>
</feature>
<dbReference type="Pfam" id="PF02542">
    <property type="entry name" value="YgbB"/>
    <property type="match status" value="1"/>
</dbReference>
<dbReference type="SUPFAM" id="SSF53448">
    <property type="entry name" value="Nucleotide-diphospho-sugar transferases"/>
    <property type="match status" value="1"/>
</dbReference>
<dbReference type="Gene3D" id="3.30.1330.50">
    <property type="entry name" value="2-C-methyl-D-erythritol 2,4-cyclodiphosphate synthase"/>
    <property type="match status" value="1"/>
</dbReference>
<dbReference type="GO" id="GO:0070567">
    <property type="term" value="F:cytidylyltransferase activity"/>
    <property type="evidence" value="ECO:0007669"/>
    <property type="project" value="InterPro"/>
</dbReference>
<evidence type="ECO:0000256" key="6">
    <source>
        <dbReference type="RuleBase" id="RU004395"/>
    </source>
</evidence>
<dbReference type="PANTHER" id="PTHR43181:SF1">
    <property type="entry name" value="2-C-METHYL-D-ERYTHRITOL 2,4-CYCLODIPHOSPHATE SYNTHASE, CHLOROPLASTIC"/>
    <property type="match status" value="1"/>
</dbReference>
<comment type="similarity">
    <text evidence="5 6">Belongs to the IspF family.</text>
</comment>
<dbReference type="InterPro" id="IPR003526">
    <property type="entry name" value="MECDP_synthase"/>
</dbReference>
<keyword evidence="1 8" id="KW-0808">Transferase</keyword>
<organism evidence="8 9">
    <name type="scientific">Helicobacter winghamensis</name>
    <dbReference type="NCBI Taxonomy" id="157268"/>
    <lineage>
        <taxon>Bacteria</taxon>
        <taxon>Pseudomonadati</taxon>
        <taxon>Campylobacterota</taxon>
        <taxon>Epsilonproteobacteria</taxon>
        <taxon>Campylobacterales</taxon>
        <taxon>Helicobacteraceae</taxon>
        <taxon>Helicobacter</taxon>
    </lineage>
</organism>
<evidence type="ECO:0000259" key="7">
    <source>
        <dbReference type="Pfam" id="PF02542"/>
    </source>
</evidence>
<comment type="pathway">
    <text evidence="5">Isoprenoid biosynthesis; isopentenyl diphosphate biosynthesis via DXP pathway; isopentenyl diphosphate from 1-deoxy-D-xylulose 5-phosphate: step 4/6.</text>
</comment>
<dbReference type="InterPro" id="IPR034683">
    <property type="entry name" value="IspD/TarI"/>
</dbReference>
<feature type="binding site" evidence="5">
    <location>
        <begin position="344"/>
        <end position="347"/>
    </location>
    <ligand>
        <name>4-CDP-2-C-methyl-D-erythritol 2-phosphate</name>
        <dbReference type="ChEBI" id="CHEBI:57919"/>
    </ligand>
</feature>
<dbReference type="InterPro" id="IPR036571">
    <property type="entry name" value="MECDP_synthase_sf"/>
</dbReference>
<dbReference type="PANTHER" id="PTHR43181">
    <property type="entry name" value="2-C-METHYL-D-ERYTHRITOL 2,4-CYCLODIPHOSPHATE SYNTHASE, CHLOROPLASTIC"/>
    <property type="match status" value="1"/>
</dbReference>
<keyword evidence="2 8" id="KW-0548">Nucleotidyltransferase</keyword>
<feature type="binding site" evidence="5">
    <location>
        <position position="254"/>
    </location>
    <ligand>
        <name>a divalent metal cation</name>
        <dbReference type="ChEBI" id="CHEBI:60240"/>
    </ligand>
</feature>
<dbReference type="EC" id="4.6.1.12" evidence="5 6"/>
<evidence type="ECO:0000313" key="8">
    <source>
        <dbReference type="EMBL" id="PKT81966.1"/>
    </source>
</evidence>
<dbReference type="HAMAP" id="MF_00107">
    <property type="entry name" value="IspF"/>
    <property type="match status" value="1"/>
</dbReference>
<dbReference type="CDD" id="cd00554">
    <property type="entry name" value="MECDP_synthase"/>
    <property type="match status" value="1"/>
</dbReference>
<evidence type="ECO:0000256" key="4">
    <source>
        <dbReference type="ARBA" id="ARBA00023268"/>
    </source>
</evidence>
<evidence type="ECO:0000313" key="9">
    <source>
        <dbReference type="Proteomes" id="UP000233350"/>
    </source>
</evidence>
<dbReference type="InterPro" id="IPR029044">
    <property type="entry name" value="Nucleotide-diphossugar_trans"/>
</dbReference>
<keyword evidence="5" id="KW-0479">Metal-binding</keyword>
<evidence type="ECO:0000256" key="2">
    <source>
        <dbReference type="ARBA" id="ARBA00022695"/>
    </source>
</evidence>
<dbReference type="STRING" id="556267.HWAG_00720"/>
<dbReference type="GO" id="GO:0046872">
    <property type="term" value="F:metal ion binding"/>
    <property type="evidence" value="ECO:0007669"/>
    <property type="project" value="UniProtKB-KW"/>
</dbReference>
<keyword evidence="4" id="KW-0511">Multifunctional enzyme</keyword>
<keyword evidence="9" id="KW-1185">Reference proteome</keyword>
<comment type="function">
    <text evidence="5">Involved in the biosynthesis of isopentenyl diphosphate (IPP) and dimethylallyl diphosphate (DMAPP), two major building blocks of isoprenoid compounds. Catalyzes the conversion of 4-diphosphocytidyl-2-C-methyl-D-erythritol 2-phosphate (CDP-ME2P) to 2-C-methyl-D-erythritol 2,4-cyclodiphosphate (ME-CPP) with a corresponding release of cytidine 5-monophosphate (CMP).</text>
</comment>
<dbReference type="NCBIfam" id="NF006899">
    <property type="entry name" value="PRK09382.1"/>
    <property type="match status" value="1"/>
</dbReference>
<proteinExistence type="inferred from homology"/>
<name>A0A2N3PKN8_9HELI</name>
<feature type="domain" description="2-C-methyl-D-erythritol 2,4-cyclodiphosphate synthase" evidence="7">
    <location>
        <begin position="215"/>
        <end position="366"/>
    </location>
</feature>
<comment type="subunit">
    <text evidence="5">Homotrimer.</text>
</comment>
<feature type="binding site" evidence="5">
    <location>
        <begin position="220"/>
        <end position="222"/>
    </location>
    <ligand>
        <name>4-CDP-2-C-methyl-D-erythritol 2-phosphate</name>
        <dbReference type="ChEBI" id="CHEBI:57919"/>
    </ligand>
</feature>
<dbReference type="GO" id="GO:0019288">
    <property type="term" value="P:isopentenyl diphosphate biosynthetic process, methylerythritol 4-phosphate pathway"/>
    <property type="evidence" value="ECO:0007669"/>
    <property type="project" value="UniProtKB-UniRule"/>
</dbReference>
<comment type="caution">
    <text evidence="5">Lacks conserved residue(s) required for the propagation of feature annotation.</text>
</comment>
<keyword evidence="5 6" id="KW-0456">Lyase</keyword>
<dbReference type="NCBIfam" id="TIGR00151">
    <property type="entry name" value="ispF"/>
    <property type="match status" value="1"/>
</dbReference>
<evidence type="ECO:0000256" key="1">
    <source>
        <dbReference type="ARBA" id="ARBA00022679"/>
    </source>
</evidence>
<reference evidence="8 9" key="1">
    <citation type="submission" date="2016-07" db="EMBL/GenBank/DDBJ databases">
        <title>Detection of Helicobacter winghamensis from caecal content of red fox (Vulpes vulpes).</title>
        <authorList>
            <person name="Zanoni R.G."/>
            <person name="Florio D."/>
            <person name="Caffara M."/>
            <person name="Renzi M."/>
            <person name="Parisi A."/>
            <person name="Pasquali F."/>
            <person name="Manfreda G."/>
        </authorList>
    </citation>
    <scope>NUCLEOTIDE SEQUENCE [LARGE SCALE GENOMIC DNA]</scope>
    <source>
        <strain evidence="8 9">295_13</strain>
    </source>
</reference>
<dbReference type="UniPathway" id="UPA00056">
    <property type="reaction ID" value="UER00095"/>
</dbReference>
<comment type="cofactor">
    <cofactor evidence="5">
        <name>a divalent metal cation</name>
        <dbReference type="ChEBI" id="CHEBI:60240"/>
    </cofactor>
    <text evidence="5">Binds 1 divalent metal cation per subunit.</text>
</comment>
<evidence type="ECO:0000256" key="5">
    <source>
        <dbReference type="HAMAP-Rule" id="MF_00107"/>
    </source>
</evidence>
<sequence>MENNLKKNSVTKLPKKQWIRLGEIPLWLKVAKKLHSVYPFCDFVLSGTELEIPYMQKYLDSYNLNFKLACGGKTRQDSLKNAINLLDSSVEFVFVSDIARCNITQSLCQRVLKEVKNYDCIVPFLNLHDTIAYSDSSLQYLKREHLKIIQTPQLSRLSVLKQALMKGNFTDESSAINAIGGSIGFVEGEQVAKKLTLLQDLKSLNLPYPSHQTLVGIGNDIHTLANGNGITLGGIFIDCPYQLIAHSDGDVCLHALCDAILGAIGAGDIGEWFPDNDPKYKGVDSKELLQRIVDFTYNVGYSLKQVDITIFAQKPKISPFKKIMESQIAKLLGIPNFKVNVKATTTERLGFVGREEGIFAQANIVLEYFNWKNLIN</sequence>
<evidence type="ECO:0000256" key="3">
    <source>
        <dbReference type="ARBA" id="ARBA00023229"/>
    </source>
</evidence>
<feature type="binding site" evidence="5">
    <location>
        <begin position="268"/>
        <end position="270"/>
    </location>
    <ligand>
        <name>4-CDP-2-C-methyl-D-erythritol 2-phosphate</name>
        <dbReference type="ChEBI" id="CHEBI:57919"/>
    </ligand>
</feature>
<feature type="binding site" evidence="5">
    <location>
        <position position="354"/>
    </location>
    <ligand>
        <name>4-CDP-2-C-methyl-D-erythritol 2-phosphate</name>
        <dbReference type="ChEBI" id="CHEBI:57919"/>
    </ligand>
</feature>
<keyword evidence="3 5" id="KW-0414">Isoprene biosynthesis</keyword>
<dbReference type="GO" id="GO:0008685">
    <property type="term" value="F:2-C-methyl-D-erythritol 2,4-cyclodiphosphate synthase activity"/>
    <property type="evidence" value="ECO:0007669"/>
    <property type="project" value="UniProtKB-UniRule"/>
</dbReference>
<dbReference type="Proteomes" id="UP000233350">
    <property type="component" value="Unassembled WGS sequence"/>
</dbReference>
<feature type="binding site" evidence="5">
    <location>
        <position position="220"/>
    </location>
    <ligand>
        <name>a divalent metal cation</name>
        <dbReference type="ChEBI" id="CHEBI:60240"/>
    </ligand>
</feature>